<protein>
    <submittedName>
        <fullName evidence="2">Uncharacterized protein</fullName>
    </submittedName>
</protein>
<feature type="region of interest" description="Disordered" evidence="1">
    <location>
        <begin position="72"/>
        <end position="100"/>
    </location>
</feature>
<feature type="compositionally biased region" description="Low complexity" evidence="1">
    <location>
        <begin position="73"/>
        <end position="87"/>
    </location>
</feature>
<name>A0A8E6B1P1_9BACT</name>
<evidence type="ECO:0000313" key="2">
    <source>
        <dbReference type="EMBL" id="QVL30405.1"/>
    </source>
</evidence>
<dbReference type="Proteomes" id="UP000676194">
    <property type="component" value="Chromosome"/>
</dbReference>
<dbReference type="RefSeq" id="WP_213494276.1">
    <property type="nucleotide sequence ID" value="NZ_CP074694.1"/>
</dbReference>
<evidence type="ECO:0000313" key="3">
    <source>
        <dbReference type="Proteomes" id="UP000676194"/>
    </source>
</evidence>
<feature type="region of interest" description="Disordered" evidence="1">
    <location>
        <begin position="34"/>
        <end position="55"/>
    </location>
</feature>
<dbReference type="AlphaFoldDB" id="A0A8E6B1P1"/>
<accession>A0A8E6B1P1</accession>
<dbReference type="KEGG" id="tsph:KIH39_16270"/>
<sequence length="100" mass="10331">MARMSREFSLVLLGAGVMTAGYFLYPEPALDASEKQQEDAELAQNGVDSNTSSGGGSHSHFFWYHTGYGYGSGSRSSFSSASSAVRSGGFGSFGRGAAGA</sequence>
<keyword evidence="3" id="KW-1185">Reference proteome</keyword>
<organism evidence="2 3">
    <name type="scientific">Telmatocola sphagniphila</name>
    <dbReference type="NCBI Taxonomy" id="1123043"/>
    <lineage>
        <taxon>Bacteria</taxon>
        <taxon>Pseudomonadati</taxon>
        <taxon>Planctomycetota</taxon>
        <taxon>Planctomycetia</taxon>
        <taxon>Gemmatales</taxon>
        <taxon>Gemmataceae</taxon>
    </lineage>
</organism>
<dbReference type="EMBL" id="CP074694">
    <property type="protein sequence ID" value="QVL30405.1"/>
    <property type="molecule type" value="Genomic_DNA"/>
</dbReference>
<feature type="compositionally biased region" description="Gly residues" evidence="1">
    <location>
        <begin position="88"/>
        <end position="100"/>
    </location>
</feature>
<proteinExistence type="predicted"/>
<reference evidence="2" key="1">
    <citation type="submission" date="2021-05" db="EMBL/GenBank/DDBJ databases">
        <title>Complete genome sequence of the cellulolytic planctomycete Telmatocola sphagniphila SP2T and characterization of the first cellulase from planctomycetes.</title>
        <authorList>
            <person name="Rakitin A.L."/>
            <person name="Beletsky A.V."/>
            <person name="Naumoff D.G."/>
            <person name="Kulichevskaya I.S."/>
            <person name="Mardanov A.V."/>
            <person name="Ravin N.V."/>
            <person name="Dedysh S.N."/>
        </authorList>
    </citation>
    <scope>NUCLEOTIDE SEQUENCE</scope>
    <source>
        <strain evidence="2">SP2T</strain>
    </source>
</reference>
<evidence type="ECO:0000256" key="1">
    <source>
        <dbReference type="SAM" id="MobiDB-lite"/>
    </source>
</evidence>
<gene>
    <name evidence="2" type="ORF">KIH39_16270</name>
</gene>